<evidence type="ECO:0000313" key="3">
    <source>
        <dbReference type="EMBL" id="XDQ69361.1"/>
    </source>
</evidence>
<protein>
    <submittedName>
        <fullName evidence="3">Cyclophilin-like fold protein</fullName>
    </submittedName>
</protein>
<reference evidence="3" key="1">
    <citation type="submission" date="2024-07" db="EMBL/GenBank/DDBJ databases">
        <authorList>
            <person name="Yu S.T."/>
        </authorList>
    </citation>
    <scope>NUCLEOTIDE SEQUENCE</scope>
    <source>
        <strain evidence="3">R44</strain>
    </source>
</reference>
<dbReference type="RefSeq" id="WP_369142104.1">
    <property type="nucleotide sequence ID" value="NZ_CP163444.1"/>
</dbReference>
<feature type="domain" description="Cyclophilin-like" evidence="2">
    <location>
        <begin position="6"/>
        <end position="82"/>
    </location>
</feature>
<organism evidence="3">
    <name type="scientific">Streptomyces sp. R44</name>
    <dbReference type="NCBI Taxonomy" id="3238633"/>
    <lineage>
        <taxon>Bacteria</taxon>
        <taxon>Bacillati</taxon>
        <taxon>Actinomycetota</taxon>
        <taxon>Actinomycetes</taxon>
        <taxon>Kitasatosporales</taxon>
        <taxon>Streptomycetaceae</taxon>
        <taxon>Streptomyces</taxon>
    </lineage>
</organism>
<evidence type="ECO:0000259" key="2">
    <source>
        <dbReference type="Pfam" id="PF18050"/>
    </source>
</evidence>
<sequence>MDIRVTLDGRTVDATLNYNPAAYDLADLLPLTLNRNDFHGTERIADHHPRKLITADAHDRPRPGSATTPTPHPWGNLALVENEGPIGAV</sequence>
<dbReference type="EMBL" id="CP163444">
    <property type="protein sequence ID" value="XDQ69361.1"/>
    <property type="molecule type" value="Genomic_DNA"/>
</dbReference>
<proteinExistence type="predicted"/>
<gene>
    <name evidence="3" type="ORF">AB5J54_01960</name>
</gene>
<dbReference type="AlphaFoldDB" id="A0AB39SPS2"/>
<dbReference type="InterPro" id="IPR041183">
    <property type="entry name" value="Cyclophilin-like"/>
</dbReference>
<feature type="region of interest" description="Disordered" evidence="1">
    <location>
        <begin position="55"/>
        <end position="89"/>
    </location>
</feature>
<accession>A0AB39SPS2</accession>
<dbReference type="Pfam" id="PF18050">
    <property type="entry name" value="Cyclophil_like2"/>
    <property type="match status" value="1"/>
</dbReference>
<name>A0AB39SPS2_9ACTN</name>
<evidence type="ECO:0000256" key="1">
    <source>
        <dbReference type="SAM" id="MobiDB-lite"/>
    </source>
</evidence>